<proteinExistence type="evidence at transcript level"/>
<dbReference type="Gene3D" id="1.10.8.270">
    <property type="entry name" value="putative rabgap domain of human tbc1 domain family member 14 like domains"/>
    <property type="match status" value="1"/>
</dbReference>
<dbReference type="InterPro" id="IPR011992">
    <property type="entry name" value="EF-hand-dom_pair"/>
</dbReference>
<dbReference type="FunFam" id="2.30.29.30:FF:000013">
    <property type="entry name" value="Putative TBC1 domain family member 8B"/>
    <property type="match status" value="1"/>
</dbReference>
<dbReference type="SUPFAM" id="SSF47923">
    <property type="entry name" value="Ypt/Rab-GAP domain of gyp1p"/>
    <property type="match status" value="2"/>
</dbReference>
<dbReference type="SUPFAM" id="SSF47473">
    <property type="entry name" value="EF-hand"/>
    <property type="match status" value="1"/>
</dbReference>
<dbReference type="PANTHER" id="PTHR47219">
    <property type="entry name" value="RAB GTPASE-ACTIVATING PROTEIN 1-LIKE"/>
    <property type="match status" value="1"/>
</dbReference>
<dbReference type="Pfam" id="PF00566">
    <property type="entry name" value="RabGAP-TBC"/>
    <property type="match status" value="1"/>
</dbReference>
<dbReference type="PANTHER" id="PTHR47219:SF6">
    <property type="entry name" value="RAB GTPASE-ACTIVATING PROTEIN 1"/>
    <property type="match status" value="1"/>
</dbReference>
<dbReference type="InterPro" id="IPR050302">
    <property type="entry name" value="Rab_GAP_TBC_domain"/>
</dbReference>
<dbReference type="GO" id="GO:0003008">
    <property type="term" value="P:system process"/>
    <property type="evidence" value="ECO:0007669"/>
    <property type="project" value="UniProtKB-ARBA"/>
</dbReference>
<dbReference type="FunFam" id="1.10.8.270:FF:000002">
    <property type="entry name" value="TBC1 domain family member 9B"/>
    <property type="match status" value="1"/>
</dbReference>
<dbReference type="Gene3D" id="1.10.10.750">
    <property type="entry name" value="Ypt/Rab-GAP domain of gyp1p, domain 1"/>
    <property type="match status" value="1"/>
</dbReference>
<organism evidence="4">
    <name type="scientific">Tabanus bromius</name>
    <name type="common">Band-eyed brown horse fly</name>
    <dbReference type="NCBI Taxonomy" id="304241"/>
    <lineage>
        <taxon>Eukaryota</taxon>
        <taxon>Metazoa</taxon>
        <taxon>Ecdysozoa</taxon>
        <taxon>Arthropoda</taxon>
        <taxon>Hexapoda</taxon>
        <taxon>Insecta</taxon>
        <taxon>Pterygota</taxon>
        <taxon>Neoptera</taxon>
        <taxon>Endopterygota</taxon>
        <taxon>Diptera</taxon>
        <taxon>Brachycera</taxon>
        <taxon>Tabanomorpha</taxon>
        <taxon>Tabanoidea</taxon>
        <taxon>Tabanidae</taxon>
        <taxon>Tabanus</taxon>
    </lineage>
</organism>
<dbReference type="Pfam" id="PF02893">
    <property type="entry name" value="GRAM"/>
    <property type="match status" value="2"/>
</dbReference>
<dbReference type="SMART" id="SM00164">
    <property type="entry name" value="TBC"/>
    <property type="match status" value="1"/>
</dbReference>
<evidence type="ECO:0000256" key="2">
    <source>
        <dbReference type="ARBA" id="ARBA00022737"/>
    </source>
</evidence>
<dbReference type="InterPro" id="IPR004182">
    <property type="entry name" value="GRAM"/>
</dbReference>
<dbReference type="GO" id="GO:0005096">
    <property type="term" value="F:GTPase activator activity"/>
    <property type="evidence" value="ECO:0007669"/>
    <property type="project" value="UniProtKB-KW"/>
</dbReference>
<dbReference type="InterPro" id="IPR036017">
    <property type="entry name" value="TCB1D9/TCB1D9B_PH-GRAM2"/>
</dbReference>
<dbReference type="SMART" id="SM00568">
    <property type="entry name" value="GRAM"/>
    <property type="match status" value="2"/>
</dbReference>
<dbReference type="GO" id="GO:0031267">
    <property type="term" value="F:small GTPase binding"/>
    <property type="evidence" value="ECO:0007669"/>
    <property type="project" value="TreeGrafter"/>
</dbReference>
<keyword evidence="1" id="KW-0343">GTPase activation</keyword>
<keyword evidence="2" id="KW-0677">Repeat</keyword>
<dbReference type="InterPro" id="IPR000195">
    <property type="entry name" value="Rab-GAP-TBC_dom"/>
</dbReference>
<name>A0A0K8TK99_TABBR</name>
<dbReference type="InterPro" id="IPR035969">
    <property type="entry name" value="Rab-GAP_TBC_sf"/>
</dbReference>
<evidence type="ECO:0000259" key="3">
    <source>
        <dbReference type="PROSITE" id="PS50086"/>
    </source>
</evidence>
<reference evidence="4" key="1">
    <citation type="journal article" date="2015" name="Insect Biochem. Mol. Biol.">
        <title>An insight into the sialome of the horse fly, Tabanus bromius.</title>
        <authorList>
            <person name="Ribeiro J.M."/>
            <person name="Kazimirova M."/>
            <person name="Takac P."/>
            <person name="Andersen J.F."/>
            <person name="Francischetti I.M."/>
        </authorList>
    </citation>
    <scope>NUCLEOTIDE SEQUENCE</scope>
</reference>
<dbReference type="Gene3D" id="1.10.238.10">
    <property type="entry name" value="EF-hand"/>
    <property type="match status" value="1"/>
</dbReference>
<evidence type="ECO:0000313" key="4">
    <source>
        <dbReference type="EMBL" id="JAI14737.1"/>
    </source>
</evidence>
<evidence type="ECO:0000256" key="1">
    <source>
        <dbReference type="ARBA" id="ARBA00022468"/>
    </source>
</evidence>
<feature type="non-terminal residue" evidence="4">
    <location>
        <position position="1"/>
    </location>
</feature>
<dbReference type="EMBL" id="GDAI01002866">
    <property type="protein sequence ID" value="JAI14737.1"/>
    <property type="molecule type" value="mRNA"/>
</dbReference>
<dbReference type="CDD" id="cd13354">
    <property type="entry name" value="PH-GRAM2_TCB1D9_TCB1D9B"/>
    <property type="match status" value="1"/>
</dbReference>
<feature type="domain" description="Rab-GAP TBC" evidence="3">
    <location>
        <begin position="330"/>
        <end position="517"/>
    </location>
</feature>
<dbReference type="AlphaFoldDB" id="A0A0K8TK99"/>
<protein>
    <submittedName>
        <fullName evidence="4">Putative ypt/rab gtpase activating protein</fullName>
    </submittedName>
</protein>
<accession>A0A0K8TK99</accession>
<dbReference type="InterPro" id="IPR011993">
    <property type="entry name" value="PH-like_dom_sf"/>
</dbReference>
<sequence>EGADVKLAEFRQHFQMPNEESLVNYYSCNYVKNKIPRQGYLYLSLNHLCFYSYMLGKATKFAIRFSEIVEIKKSHHWIYVRTANDMQYRFAVIFNAEEAYRLIEHLNKLAMKQLIQDPDSPVIDQKKTSFQKASKSNSKTPVVLRELKSEEYRMFFRLPLDEILDGRVKANLWTPHNKRYYAGNIFLSNNFLCFRSDTRNLVNLVIPLKHIHSAEKKDDGPNRSENQIIITTSQNATFQFAQISDRDFLSQKISDFLAQIKTPKTTERQKYDISWSKQVALMNTFKAELTEEMIKTQEAKLKRWNNHFHDFGRGVSMYRTTDIINLIVDGIPDSVRQEIWMIFSGAIHEKEAHPGLYEDLVEKSASMSTAAHEEIERDLHRSFPEHPAFQHLDGINALRRVLQAYALRNPQVGYCQAMNIVSSVFLIFCDEENAFWLLASVCENLLPDYYNDKVVGAQIDQGVLNELISEHLPNLHSHLEDLGMIKHISLSWFLTIFLSVIPCDSTLHIIDCFFYDGAKAIFMIALKILEWNEEKLLKCREDGEAMQLLTVFLNGIYNEDYQISKKCVPKTRSQTIHTLIHEAYARFTQSISMQRIEELRNKHRRLTVHQFDADNENSIVRNFKENVYFSHEELRALLAIIREEKLNAKKYQHKSNHMGESPTLVSPTHPEVDFKAQLREPFNKVDNYKLDFDTFRVLFYELSPWKKCRSIDLAEKLFRLTDKRGIGTIGFYQFTKTLGILCSDKNIEKLKLLYILHLPPLLLKPEVEKIGKEKDSTEVGIEAEDFFSDEPSESIEALPSPTDHNFIEGSHLMNIEGTANTTPATPNLSLNSQNLRTSTFYVDLPELNTQNRFESIDTFSDISDLGKQFNVETISNISQISDVNIMKFESHFSTTSSTDTKSLSSLRVLMDHADSNLSRCSIPNMKRSHFKGLWTSLTEIVGSNDVELKRAHENLLELGESCAGMSPEESIDSFTQIALPNSSDEADSNGNTTLSPIEPASSNASSCFAALDQSKISGQSAQEDKWQITINHFIATALSVASVAESFSTRTSVRDSIELMQKNRRKCVLPTY</sequence>
<dbReference type="FunFam" id="1.10.472.80:FF:000049">
    <property type="entry name" value="Uncharacterized protein, isoform B"/>
    <property type="match status" value="1"/>
</dbReference>
<dbReference type="PROSITE" id="PS50086">
    <property type="entry name" value="TBC_RABGAP"/>
    <property type="match status" value="1"/>
</dbReference>
<dbReference type="Gene3D" id="1.10.472.80">
    <property type="entry name" value="Ypt/Rab-GAP domain of gyp1p, domain 3"/>
    <property type="match status" value="1"/>
</dbReference>
<dbReference type="Gene3D" id="2.30.29.30">
    <property type="entry name" value="Pleckstrin-homology domain (PH domain)/Phosphotyrosine-binding domain (PTB)"/>
    <property type="match status" value="2"/>
</dbReference>